<proteinExistence type="predicted"/>
<reference evidence="1 2" key="1">
    <citation type="submission" date="2014-04" db="EMBL/GenBank/DDBJ databases">
        <authorList>
            <consortium name="International Citrus Genome Consortium"/>
            <person name="Gmitter F."/>
            <person name="Chen C."/>
            <person name="Farmerie W."/>
            <person name="Harkins T."/>
            <person name="Desany B."/>
            <person name="Mohiuddin M."/>
            <person name="Kodira C."/>
            <person name="Borodovsky M."/>
            <person name="Lomsadze A."/>
            <person name="Burns P."/>
            <person name="Jenkins J."/>
            <person name="Prochnik S."/>
            <person name="Shu S."/>
            <person name="Chapman J."/>
            <person name="Pitluck S."/>
            <person name="Schmutz J."/>
            <person name="Rokhsar D."/>
        </authorList>
    </citation>
    <scope>NUCLEOTIDE SEQUENCE</scope>
</reference>
<gene>
    <name evidence="1" type="ORF">CISIN_1g034671mg</name>
</gene>
<organism evidence="1 2">
    <name type="scientific">Citrus sinensis</name>
    <name type="common">Sweet orange</name>
    <name type="synonym">Citrus aurantium var. sinensis</name>
    <dbReference type="NCBI Taxonomy" id="2711"/>
    <lineage>
        <taxon>Eukaryota</taxon>
        <taxon>Viridiplantae</taxon>
        <taxon>Streptophyta</taxon>
        <taxon>Embryophyta</taxon>
        <taxon>Tracheophyta</taxon>
        <taxon>Spermatophyta</taxon>
        <taxon>Magnoliopsida</taxon>
        <taxon>eudicotyledons</taxon>
        <taxon>Gunneridae</taxon>
        <taxon>Pentapetalae</taxon>
        <taxon>rosids</taxon>
        <taxon>malvids</taxon>
        <taxon>Sapindales</taxon>
        <taxon>Rutaceae</taxon>
        <taxon>Aurantioideae</taxon>
        <taxon>Citrus</taxon>
    </lineage>
</organism>
<accession>A0A067EQC0</accession>
<keyword evidence="2" id="KW-1185">Reference proteome</keyword>
<protein>
    <submittedName>
        <fullName evidence="1">Uncharacterized protein</fullName>
    </submittedName>
</protein>
<dbReference type="SMR" id="A0A067EQC0"/>
<evidence type="ECO:0000313" key="2">
    <source>
        <dbReference type="Proteomes" id="UP000027120"/>
    </source>
</evidence>
<dbReference type="Proteomes" id="UP000027120">
    <property type="component" value="Unassembled WGS sequence"/>
</dbReference>
<evidence type="ECO:0000313" key="1">
    <source>
        <dbReference type="EMBL" id="KDO56065.1"/>
    </source>
</evidence>
<dbReference type="EMBL" id="KK784976">
    <property type="protein sequence ID" value="KDO56065.1"/>
    <property type="molecule type" value="Genomic_DNA"/>
</dbReference>
<name>A0A067EQC0_CITSI</name>
<dbReference type="AlphaFoldDB" id="A0A067EQC0"/>
<sequence length="87" mass="9529">MAGAGIFLSKRVQELVLNGEEPPASYICRDGDSIQEVSAPLSPVPIIDLSLLSSSTLCAKQEEELHKLRSLTSVTPSLPYNKEWLFI</sequence>